<organism evidence="3 4">
    <name type="scientific">Flavisolibacter tropicus</name>
    <dbReference type="NCBI Taxonomy" id="1492898"/>
    <lineage>
        <taxon>Bacteria</taxon>
        <taxon>Pseudomonadati</taxon>
        <taxon>Bacteroidota</taxon>
        <taxon>Chitinophagia</taxon>
        <taxon>Chitinophagales</taxon>
        <taxon>Chitinophagaceae</taxon>
        <taxon>Flavisolibacter</taxon>
    </lineage>
</organism>
<feature type="domain" description="Peptidase S12 Pab87-related C-terminal" evidence="2">
    <location>
        <begin position="491"/>
        <end position="563"/>
    </location>
</feature>
<dbReference type="OrthoDB" id="9793489at2"/>
<evidence type="ECO:0000313" key="3">
    <source>
        <dbReference type="EMBL" id="ANE49655.1"/>
    </source>
</evidence>
<evidence type="ECO:0008006" key="5">
    <source>
        <dbReference type="Google" id="ProtNLM"/>
    </source>
</evidence>
<dbReference type="Gene3D" id="3.40.710.10">
    <property type="entry name" value="DD-peptidase/beta-lactamase superfamily"/>
    <property type="match status" value="1"/>
</dbReference>
<dbReference type="Proteomes" id="UP000077177">
    <property type="component" value="Chromosome"/>
</dbReference>
<dbReference type="InterPro" id="IPR012338">
    <property type="entry name" value="Beta-lactam/transpept-like"/>
</dbReference>
<dbReference type="InterPro" id="IPR001466">
    <property type="entry name" value="Beta-lactam-related"/>
</dbReference>
<gene>
    <name evidence="3" type="ORF">SY85_03195</name>
</gene>
<evidence type="ECO:0000259" key="1">
    <source>
        <dbReference type="Pfam" id="PF00144"/>
    </source>
</evidence>
<protein>
    <recommendedName>
        <fullName evidence="5">Beta-lactamase-related domain-containing protein</fullName>
    </recommendedName>
</protein>
<dbReference type="RefSeq" id="WP_066401781.1">
    <property type="nucleotide sequence ID" value="NZ_CP011390.1"/>
</dbReference>
<accession>A0A172TRF1</accession>
<reference evidence="4" key="1">
    <citation type="submission" date="2015-01" db="EMBL/GenBank/DDBJ databases">
        <title>Flavisolibacter sp./LCS9/ whole genome sequencing.</title>
        <authorList>
            <person name="Kim M.K."/>
            <person name="Srinivasan S."/>
            <person name="Lee J.-J."/>
        </authorList>
    </citation>
    <scope>NUCLEOTIDE SEQUENCE [LARGE SCALE GENOMIC DNA]</scope>
    <source>
        <strain evidence="4">LCS9</strain>
    </source>
</reference>
<dbReference type="PANTHER" id="PTHR46825">
    <property type="entry name" value="D-ALANYL-D-ALANINE-CARBOXYPEPTIDASE/ENDOPEPTIDASE AMPH"/>
    <property type="match status" value="1"/>
</dbReference>
<dbReference type="PANTHER" id="PTHR46825:SF9">
    <property type="entry name" value="BETA-LACTAMASE-RELATED DOMAIN-CONTAINING PROTEIN"/>
    <property type="match status" value="1"/>
</dbReference>
<dbReference type="KEGG" id="fla:SY85_03195"/>
<sequence length="582" mass="64471">MQVSNIMNRNTPNRIYTLSKCRATCPSAPMPFFFQVLVVFITLHGGVNSYAQDKSNEIDKIFNWATVETPGCACAVSQNGKVVYNKGFGAADLERNVAISTNSVFDAASVVKQFVAASTLLLVEEGKLSLTEDIHKYIPELPDYGKKITLDHLLTHTSGIRDWTGIISLTAGNEDALTLILRQKGLNFAPGDEFSYSNSGYVLLKEIVARTSGMSFDDFTHKRLFEPLGMQHTAYRTDMKVIVKDRALAYDKGSKGWSMSMKLDKDRGGGGGLLSTPSDLLIWNDALTNNRLGSFVTQKLQEPAILNQGRKLGYARGLFLDTFRGTKEVWHSGGAAGYSTWLGRFSEQGLSIALMCNTDAMGTSNMAHRIASLYLPATTTSTADNTIPPIAADGVDTVILNLNSRTGLYWSETTGEPLRLVVDHGRLRFDDGPALVAQAKDHFKRWGTSLQYMSGDEFTVNFLFPDQFELKSMDGKTTRYRRAKPYAHTIEELKAFAGRYSSDEIGIVFQIRSKGDGLLATIEHTPSYSLPLKPVDTDTFQLGRMLMRFKRDKSGKIVALDYTNPVIHNIPFTRLNNPDSHL</sequence>
<dbReference type="AlphaFoldDB" id="A0A172TRF1"/>
<evidence type="ECO:0000313" key="4">
    <source>
        <dbReference type="Proteomes" id="UP000077177"/>
    </source>
</evidence>
<dbReference type="STRING" id="1492898.SY85_03195"/>
<proteinExistence type="predicted"/>
<reference evidence="3 4" key="2">
    <citation type="journal article" date="2016" name="Int. J. Syst. Evol. Microbiol.">
        <title>Flavisolibacter tropicus sp. nov., isolated from tropical soil.</title>
        <authorList>
            <person name="Lee J.J."/>
            <person name="Kang M.S."/>
            <person name="Kim G.S."/>
            <person name="Lee C.S."/>
            <person name="Lim S."/>
            <person name="Lee J."/>
            <person name="Roh S.H."/>
            <person name="Kang H."/>
            <person name="Ha J.M."/>
            <person name="Bae S."/>
            <person name="Jung H.Y."/>
            <person name="Kim M.K."/>
        </authorList>
    </citation>
    <scope>NUCLEOTIDE SEQUENCE [LARGE SCALE GENOMIC DNA]</scope>
    <source>
        <strain evidence="3 4">LCS9</strain>
    </source>
</reference>
<dbReference type="SUPFAM" id="SSF56601">
    <property type="entry name" value="beta-lactamase/transpeptidase-like"/>
    <property type="match status" value="1"/>
</dbReference>
<feature type="domain" description="Beta-lactamase-related" evidence="1">
    <location>
        <begin position="68"/>
        <end position="362"/>
    </location>
</feature>
<dbReference type="InterPro" id="IPR050491">
    <property type="entry name" value="AmpC-like"/>
</dbReference>
<dbReference type="Pfam" id="PF00144">
    <property type="entry name" value="Beta-lactamase"/>
    <property type="match status" value="1"/>
</dbReference>
<evidence type="ECO:0000259" key="2">
    <source>
        <dbReference type="Pfam" id="PF11954"/>
    </source>
</evidence>
<keyword evidence="4" id="KW-1185">Reference proteome</keyword>
<name>A0A172TRF1_9BACT</name>
<dbReference type="EMBL" id="CP011390">
    <property type="protein sequence ID" value="ANE49655.1"/>
    <property type="molecule type" value="Genomic_DNA"/>
</dbReference>
<dbReference type="Pfam" id="PF11954">
    <property type="entry name" value="DUF3471"/>
    <property type="match status" value="1"/>
</dbReference>
<dbReference type="InterPro" id="IPR021860">
    <property type="entry name" value="Peptidase_S12_Pab87-rel_C"/>
</dbReference>